<dbReference type="SUPFAM" id="SSF52343">
    <property type="entry name" value="Ferredoxin reductase-like, C-terminal NADP-linked domain"/>
    <property type="match status" value="1"/>
</dbReference>
<evidence type="ECO:0000313" key="17">
    <source>
        <dbReference type="Proteomes" id="UP001195483"/>
    </source>
</evidence>
<protein>
    <recommendedName>
        <fullName evidence="13">NADPH-dependent diflavin oxidoreductase 1</fullName>
        <ecNumber evidence="13">1.18.1.-</ecNumber>
    </recommendedName>
    <alternativeName>
        <fullName evidence="13">NADPH-dependent FMN and FAD-containing oxidoreductase</fullName>
    </alternativeName>
</protein>
<dbReference type="Gene3D" id="3.40.50.360">
    <property type="match status" value="1"/>
</dbReference>
<evidence type="ECO:0000256" key="10">
    <source>
        <dbReference type="ARBA" id="ARBA00052174"/>
    </source>
</evidence>
<dbReference type="Pfam" id="PF00667">
    <property type="entry name" value="FAD_binding_1"/>
    <property type="match status" value="1"/>
</dbReference>
<dbReference type="FunFam" id="3.40.50.80:FF:000030">
    <property type="entry name" value="NADPH-dependent diflavin oxidoreductase 1"/>
    <property type="match status" value="1"/>
</dbReference>
<dbReference type="Gene3D" id="1.20.990.10">
    <property type="entry name" value="NADPH-cytochrome p450 Reductase, Chain A, domain 3"/>
    <property type="match status" value="1"/>
</dbReference>
<comment type="subunit">
    <text evidence="12">Interacts with CIAPIN1; as part of the cytosolic iron-sulfur (Fe-S) protein assembly (CIA) machinery. Interacts with DCPS.</text>
</comment>
<dbReference type="GO" id="GO:0050661">
    <property type="term" value="F:NADP binding"/>
    <property type="evidence" value="ECO:0007669"/>
    <property type="project" value="UniProtKB-UniRule"/>
</dbReference>
<dbReference type="InterPro" id="IPR029039">
    <property type="entry name" value="Flavoprotein-like_sf"/>
</dbReference>
<keyword evidence="6 13" id="KW-0288">FMN</keyword>
<evidence type="ECO:0000256" key="9">
    <source>
        <dbReference type="ARBA" id="ARBA00023002"/>
    </source>
</evidence>
<dbReference type="GO" id="GO:0005634">
    <property type="term" value="C:nucleus"/>
    <property type="evidence" value="ECO:0007669"/>
    <property type="project" value="UniProtKB-ARBA"/>
</dbReference>
<dbReference type="PRINTS" id="PR00371">
    <property type="entry name" value="FPNCR"/>
</dbReference>
<feature type="binding site" evidence="13">
    <location>
        <position position="134"/>
    </location>
    <ligand>
        <name>FMN</name>
        <dbReference type="ChEBI" id="CHEBI:58210"/>
    </ligand>
</feature>
<dbReference type="EMBL" id="JAEAOA010001101">
    <property type="protein sequence ID" value="KAK3605906.1"/>
    <property type="molecule type" value="Genomic_DNA"/>
</dbReference>
<accession>A0AAE0T945</accession>
<reference evidence="16" key="1">
    <citation type="journal article" date="2021" name="Genome Biol. Evol.">
        <title>A High-Quality Reference Genome for a Parasitic Bivalve with Doubly Uniparental Inheritance (Bivalvia: Unionida).</title>
        <authorList>
            <person name="Smith C.H."/>
        </authorList>
    </citation>
    <scope>NUCLEOTIDE SEQUENCE</scope>
    <source>
        <strain evidence="16">CHS0354</strain>
    </source>
</reference>
<dbReference type="EC" id="1.18.1.-" evidence="13"/>
<comment type="cofactor">
    <cofactor evidence="2 13">
        <name>FAD</name>
        <dbReference type="ChEBI" id="CHEBI:57692"/>
    </cofactor>
</comment>
<keyword evidence="7 13" id="KW-0274">FAD</keyword>
<comment type="subcellular location">
    <subcellularLocation>
        <location evidence="3 13">Cytoplasm</location>
    </subcellularLocation>
</comment>
<evidence type="ECO:0000256" key="3">
    <source>
        <dbReference type="ARBA" id="ARBA00004496"/>
    </source>
</evidence>
<dbReference type="FunFam" id="1.20.990.10:FF:000008">
    <property type="entry name" value="NADPH-dependent diflavin oxidoreductase 1"/>
    <property type="match status" value="1"/>
</dbReference>
<evidence type="ECO:0000256" key="4">
    <source>
        <dbReference type="ARBA" id="ARBA00022490"/>
    </source>
</evidence>
<dbReference type="GO" id="GO:0160246">
    <property type="term" value="F:NADPH-iron-sulfur [2Fe-2S] protein oxidoreductase activity"/>
    <property type="evidence" value="ECO:0007669"/>
    <property type="project" value="InterPro"/>
</dbReference>
<dbReference type="GO" id="GO:0005829">
    <property type="term" value="C:cytosol"/>
    <property type="evidence" value="ECO:0007669"/>
    <property type="project" value="UniProtKB-ARBA"/>
</dbReference>
<evidence type="ECO:0000256" key="1">
    <source>
        <dbReference type="ARBA" id="ARBA00001917"/>
    </source>
</evidence>
<sequence length="599" mass="68417">MEDQIRRLLILYGSQTGTAQDVAERLSREAKRMHFTVRVVALDSYQVVNLINESVVVFVCATTGQGDPPDNMKTFWQFILRKNLPTNSLCYVHFAVLGLGDSSYQKFNFIAKKLNRRLQQLGAQPLLTVGLADDQHDLGADAVVFPWTENLWKKLLQMYPLPPGVEIINDNVRPPSKYRIKVVDKNHSLTFKPNGTSSTHNSVHITPDQGNSFYARLISNERVTASDHFQDVRLVRLDISGSNIRYSPGDVVMIQPQNMDDTVQDFISHLGINPDEAVTLEQNDPEIPLPDLPQPCTMHYIVENYLDINCTPRRSFFEMLAYFADNELEKEKLQEFCSTEGQEELYSYCNRVKRTILEVLQDFPNTSANLPLNYLFDLIPRLQPRAFSIASSQQVFSNEIQILMAVVHYKTKLYKPRKGVCSTWLSSQDPVTNVRIPIWVRKGTIHFPTDPKTPVIMVGPGTGCAPFRSFIQERTASSIGGNMLFFGCRNKSKDFFCEVEWSPLIDKQLLALYTAFSRDQEEKVYVQHQILRNSRLVWEALDSNGGWFLIAGNAKRMPDDVRDALKEVIIKEGGKTEVEAELYIRQLDQAKRYQAETWS</sequence>
<feature type="binding site" evidence="13">
    <location>
        <begin position="385"/>
        <end position="388"/>
    </location>
    <ligand>
        <name>FAD</name>
        <dbReference type="ChEBI" id="CHEBI:57692"/>
    </ligand>
</feature>
<organism evidence="16 17">
    <name type="scientific">Potamilus streckersoni</name>
    <dbReference type="NCBI Taxonomy" id="2493646"/>
    <lineage>
        <taxon>Eukaryota</taxon>
        <taxon>Metazoa</taxon>
        <taxon>Spiralia</taxon>
        <taxon>Lophotrochozoa</taxon>
        <taxon>Mollusca</taxon>
        <taxon>Bivalvia</taxon>
        <taxon>Autobranchia</taxon>
        <taxon>Heteroconchia</taxon>
        <taxon>Palaeoheterodonta</taxon>
        <taxon>Unionida</taxon>
        <taxon>Unionoidea</taxon>
        <taxon>Unionidae</taxon>
        <taxon>Ambleminae</taxon>
        <taxon>Lampsilini</taxon>
        <taxon>Potamilus</taxon>
    </lineage>
</organism>
<dbReference type="InterPro" id="IPR017927">
    <property type="entry name" value="FAD-bd_FR_type"/>
</dbReference>
<dbReference type="InterPro" id="IPR028879">
    <property type="entry name" value="NDOR1"/>
</dbReference>
<dbReference type="Gene3D" id="3.40.50.80">
    <property type="entry name" value="Nucleotide-binding domain of ferredoxin-NADP reductase (FNR) module"/>
    <property type="match status" value="1"/>
</dbReference>
<evidence type="ECO:0000256" key="12">
    <source>
        <dbReference type="ARBA" id="ARBA00063044"/>
    </source>
</evidence>
<feature type="binding site" evidence="13">
    <location>
        <begin position="523"/>
        <end position="527"/>
    </location>
    <ligand>
        <name>NADP(+)</name>
        <dbReference type="ChEBI" id="CHEBI:58349"/>
    </ligand>
</feature>
<comment type="cofactor">
    <cofactor evidence="1 13">
        <name>FMN</name>
        <dbReference type="ChEBI" id="CHEBI:58210"/>
    </cofactor>
</comment>
<dbReference type="SUPFAM" id="SSF63380">
    <property type="entry name" value="Riboflavin synthase domain-like"/>
    <property type="match status" value="1"/>
</dbReference>
<dbReference type="InterPro" id="IPR001709">
    <property type="entry name" value="Flavoprot_Pyr_Nucl_cyt_Rdtase"/>
</dbReference>
<dbReference type="HAMAP" id="MF_03178">
    <property type="entry name" value="NDOR1"/>
    <property type="match status" value="1"/>
</dbReference>
<evidence type="ECO:0000259" key="14">
    <source>
        <dbReference type="PROSITE" id="PS50902"/>
    </source>
</evidence>
<feature type="domain" description="Flavodoxin-like" evidence="14">
    <location>
        <begin position="8"/>
        <end position="152"/>
    </location>
</feature>
<dbReference type="GO" id="GO:0016651">
    <property type="term" value="F:oxidoreductase activity, acting on NAD(P)H"/>
    <property type="evidence" value="ECO:0007669"/>
    <property type="project" value="UniProtKB-UniRule"/>
</dbReference>
<evidence type="ECO:0000256" key="2">
    <source>
        <dbReference type="ARBA" id="ARBA00001974"/>
    </source>
</evidence>
<feature type="binding site" evidence="13">
    <location>
        <position position="462"/>
    </location>
    <ligand>
        <name>NADP(+)</name>
        <dbReference type="ChEBI" id="CHEBI:58349"/>
    </ligand>
</feature>
<dbReference type="PROSITE" id="PS51384">
    <property type="entry name" value="FAD_FR"/>
    <property type="match status" value="1"/>
</dbReference>
<dbReference type="GO" id="GO:0010181">
    <property type="term" value="F:FMN binding"/>
    <property type="evidence" value="ECO:0007669"/>
    <property type="project" value="UniProtKB-UniRule"/>
</dbReference>
<evidence type="ECO:0000256" key="6">
    <source>
        <dbReference type="ARBA" id="ARBA00022643"/>
    </source>
</evidence>
<dbReference type="InterPro" id="IPR003097">
    <property type="entry name" value="CysJ-like_FAD-binding"/>
</dbReference>
<feature type="binding site" evidence="13">
    <location>
        <begin position="99"/>
        <end position="108"/>
    </location>
    <ligand>
        <name>FMN</name>
        <dbReference type="ChEBI" id="CHEBI:58210"/>
    </ligand>
</feature>
<reference evidence="16" key="3">
    <citation type="submission" date="2023-05" db="EMBL/GenBank/DDBJ databases">
        <authorList>
            <person name="Smith C.H."/>
        </authorList>
    </citation>
    <scope>NUCLEOTIDE SEQUENCE</scope>
    <source>
        <strain evidence="16">CHS0354</strain>
        <tissue evidence="16">Mantle</tissue>
    </source>
</reference>
<evidence type="ECO:0000256" key="8">
    <source>
        <dbReference type="ARBA" id="ARBA00022857"/>
    </source>
</evidence>
<dbReference type="InterPro" id="IPR039261">
    <property type="entry name" value="FNR_nucleotide-bd"/>
</dbReference>
<evidence type="ECO:0000256" key="7">
    <source>
        <dbReference type="ARBA" id="ARBA00022827"/>
    </source>
</evidence>
<comment type="function">
    <text evidence="13">NADPH-dependent reductase which is a central component of the cytosolic iron-sulfur (Fe-S) protein assembly (CIA) machinery. Transfers electrons from NADPH via its FAD and FMN prosthetic groups to the [2Fe-2S] cluster of the anamorsin/DRE2 homolog, another key component of the CIA machinery. In turn, this reduced cluster provides electrons for assembly of cytosolic iron-sulfur cluster proteins.</text>
</comment>
<dbReference type="PANTHER" id="PTHR19384:SF10">
    <property type="entry name" value="NADPH-DEPENDENT DIFLAVIN OXIDOREDUCTASE 1"/>
    <property type="match status" value="1"/>
</dbReference>
<name>A0AAE0T945_9BIVA</name>
<comment type="catalytic activity">
    <reaction evidence="10">
        <text>2 oxidized [2Fe-2S]-[protein] + NADPH = 2 reduced [2Fe-2S]-[protein] + NADP(+) + H(+)</text>
        <dbReference type="Rhea" id="RHEA:67716"/>
        <dbReference type="Rhea" id="RHEA-COMP:17327"/>
        <dbReference type="Rhea" id="RHEA-COMP:17328"/>
        <dbReference type="ChEBI" id="CHEBI:15378"/>
        <dbReference type="ChEBI" id="CHEBI:33737"/>
        <dbReference type="ChEBI" id="CHEBI:33738"/>
        <dbReference type="ChEBI" id="CHEBI:57783"/>
        <dbReference type="ChEBI" id="CHEBI:58349"/>
    </reaction>
    <physiologicalReaction direction="left-to-right" evidence="10">
        <dbReference type="Rhea" id="RHEA:67717"/>
    </physiologicalReaction>
</comment>
<dbReference type="PROSITE" id="PS50902">
    <property type="entry name" value="FLAVODOXIN_LIKE"/>
    <property type="match status" value="1"/>
</dbReference>
<dbReference type="InterPro" id="IPR017938">
    <property type="entry name" value="Riboflavin_synthase-like_b-brl"/>
</dbReference>
<feature type="binding site" evidence="13">
    <location>
        <begin position="419"/>
        <end position="422"/>
    </location>
    <ligand>
        <name>FAD</name>
        <dbReference type="ChEBI" id="CHEBI:57692"/>
    </ligand>
</feature>
<dbReference type="SUPFAM" id="SSF52218">
    <property type="entry name" value="Flavoproteins"/>
    <property type="match status" value="1"/>
</dbReference>
<feature type="binding site" evidence="13">
    <location>
        <position position="598"/>
    </location>
    <ligand>
        <name>FAD</name>
        <dbReference type="ChEBI" id="CHEBI:57692"/>
    </ligand>
</feature>
<dbReference type="GO" id="GO:0016226">
    <property type="term" value="P:iron-sulfur cluster assembly"/>
    <property type="evidence" value="ECO:0007669"/>
    <property type="project" value="UniProtKB-UniRule"/>
</dbReference>
<evidence type="ECO:0000313" key="16">
    <source>
        <dbReference type="EMBL" id="KAK3605906.1"/>
    </source>
</evidence>
<keyword evidence="4 13" id="KW-0963">Cytoplasm</keyword>
<feature type="binding site" evidence="13">
    <location>
        <position position="560"/>
    </location>
    <ligand>
        <name>NADP(+)</name>
        <dbReference type="ChEBI" id="CHEBI:58349"/>
    </ligand>
</feature>
<feature type="binding site" evidence="13">
    <location>
        <begin position="517"/>
        <end position="518"/>
    </location>
    <ligand>
        <name>NADP(+)</name>
        <dbReference type="ChEBI" id="CHEBI:58349"/>
    </ligand>
</feature>
<dbReference type="InterPro" id="IPR001094">
    <property type="entry name" value="Flavdoxin-like"/>
</dbReference>
<dbReference type="InterPro" id="IPR008254">
    <property type="entry name" value="Flavodoxin/NO_synth"/>
</dbReference>
<dbReference type="Pfam" id="PF00258">
    <property type="entry name" value="Flavodoxin_1"/>
    <property type="match status" value="1"/>
</dbReference>
<dbReference type="PRINTS" id="PR00369">
    <property type="entry name" value="FLAVODOXIN"/>
</dbReference>
<comment type="similarity">
    <text evidence="13">In the C-terminal section; belongs to the flavoprotein pyridine nucleotide cytochrome reductase family.</text>
</comment>
<dbReference type="Gene3D" id="2.40.30.10">
    <property type="entry name" value="Translation factors"/>
    <property type="match status" value="1"/>
</dbReference>
<reference evidence="16" key="2">
    <citation type="journal article" date="2021" name="Genome Biol. Evol.">
        <title>Developing a high-quality reference genome for a parasitic bivalve with doubly uniparental inheritance (Bivalvia: Unionida).</title>
        <authorList>
            <person name="Smith C.H."/>
        </authorList>
    </citation>
    <scope>NUCLEOTIDE SEQUENCE</scope>
    <source>
        <strain evidence="16">CHS0354</strain>
        <tissue evidence="16">Mantle</tissue>
    </source>
</reference>
<feature type="binding site" evidence="13">
    <location>
        <begin position="14"/>
        <end position="19"/>
    </location>
    <ligand>
        <name>FMN</name>
        <dbReference type="ChEBI" id="CHEBI:58210"/>
    </ligand>
</feature>
<feature type="domain" description="FAD-binding FR-type" evidence="15">
    <location>
        <begin position="210"/>
        <end position="448"/>
    </location>
</feature>
<dbReference type="PANTHER" id="PTHR19384">
    <property type="entry name" value="NITRIC OXIDE SYNTHASE-RELATED"/>
    <property type="match status" value="1"/>
</dbReference>
<keyword evidence="9 13" id="KW-0560">Oxidoreductase</keyword>
<proteinExistence type="inferred from homology"/>
<comment type="caution">
    <text evidence="13">Lacks conserved residue(s) required for the propagation of feature annotation.</text>
</comment>
<comment type="caution">
    <text evidence="16">The sequence shown here is derived from an EMBL/GenBank/DDBJ whole genome shotgun (WGS) entry which is preliminary data.</text>
</comment>
<comment type="similarity">
    <text evidence="13">In the N-terminal section; belongs to the flavodoxin family.</text>
</comment>
<comment type="similarity">
    <text evidence="13">Belongs to the NADPH-dependent diflavin oxidoreductase NDOR1 family.</text>
</comment>
<dbReference type="FunFam" id="3.40.50.360:FF:000015">
    <property type="entry name" value="NADPH-dependent diflavin oxidoreductase 1"/>
    <property type="match status" value="1"/>
</dbReference>
<gene>
    <name evidence="16" type="ORF">CHS0354_017812</name>
</gene>
<dbReference type="AlphaFoldDB" id="A0AAE0T945"/>
<comment type="function">
    <text evidence="11">NADPH-dependent reductase which is a central component of the cytosolic iron-sulfur (Fe-S) protein assembly (CIA) machinery. Transfers electrons from NADPH via its FAD and FMN prosthetic groups to the [2Fe-2S] cluster of CIAPIN1, another key component of the CIA machinery. In turn, this reduced cluster provides electrons for assembly of cytosolic iron-sulfur cluster proteins. It can also reduce the [2Fe-2S] cluster of CISD1 and activate this protein implicated in Fe/S cluster repair. In vitro can fully activate methionine synthase/MTR in the presence of soluble cytochrome b5/CYB5A.</text>
</comment>
<dbReference type="Pfam" id="PF00175">
    <property type="entry name" value="NAD_binding_1"/>
    <property type="match status" value="1"/>
</dbReference>
<keyword evidence="5 13" id="KW-0285">Flavoprotein</keyword>
<evidence type="ECO:0000256" key="5">
    <source>
        <dbReference type="ARBA" id="ARBA00022630"/>
    </source>
</evidence>
<evidence type="ECO:0000256" key="13">
    <source>
        <dbReference type="HAMAP-Rule" id="MF_03178"/>
    </source>
</evidence>
<keyword evidence="8 13" id="KW-0521">NADP</keyword>
<keyword evidence="17" id="KW-1185">Reference proteome</keyword>
<dbReference type="Proteomes" id="UP001195483">
    <property type="component" value="Unassembled WGS sequence"/>
</dbReference>
<evidence type="ECO:0000259" key="15">
    <source>
        <dbReference type="PROSITE" id="PS51384"/>
    </source>
</evidence>
<dbReference type="InterPro" id="IPR023173">
    <property type="entry name" value="NADPH_Cyt_P450_Rdtase_alpha"/>
</dbReference>
<dbReference type="InterPro" id="IPR001433">
    <property type="entry name" value="OxRdtase_FAD/NAD-bd"/>
</dbReference>
<dbReference type="GO" id="GO:0050660">
    <property type="term" value="F:flavin adenine dinucleotide binding"/>
    <property type="evidence" value="ECO:0007669"/>
    <property type="project" value="UniProtKB-UniRule"/>
</dbReference>
<feature type="binding site" evidence="13">
    <location>
        <begin position="61"/>
        <end position="64"/>
    </location>
    <ligand>
        <name>FMN</name>
        <dbReference type="ChEBI" id="CHEBI:58210"/>
    </ligand>
</feature>
<evidence type="ECO:0000256" key="11">
    <source>
        <dbReference type="ARBA" id="ARBA00059862"/>
    </source>
</evidence>